<gene>
    <name evidence="2" type="ORF">MM415B02891_0003</name>
</gene>
<name>A0A6M3KZV4_9ZZZZ</name>
<reference evidence="2" key="1">
    <citation type="submission" date="2020-03" db="EMBL/GenBank/DDBJ databases">
        <title>The deep terrestrial virosphere.</title>
        <authorList>
            <person name="Holmfeldt K."/>
            <person name="Nilsson E."/>
            <person name="Simone D."/>
            <person name="Lopez-Fernandez M."/>
            <person name="Wu X."/>
            <person name="de Brujin I."/>
            <person name="Lundin D."/>
            <person name="Andersson A."/>
            <person name="Bertilsson S."/>
            <person name="Dopson M."/>
        </authorList>
    </citation>
    <scope>NUCLEOTIDE SEQUENCE</scope>
    <source>
        <strain evidence="2">MM415B02891</strain>
    </source>
</reference>
<evidence type="ECO:0000313" key="2">
    <source>
        <dbReference type="EMBL" id="QJA87813.1"/>
    </source>
</evidence>
<proteinExistence type="predicted"/>
<dbReference type="SUPFAM" id="SSF144020">
    <property type="entry name" value="FdhE-like"/>
    <property type="match status" value="1"/>
</dbReference>
<feature type="region of interest" description="Disordered" evidence="1">
    <location>
        <begin position="44"/>
        <end position="63"/>
    </location>
</feature>
<evidence type="ECO:0000256" key="1">
    <source>
        <dbReference type="SAM" id="MobiDB-lite"/>
    </source>
</evidence>
<dbReference type="InterPro" id="IPR024064">
    <property type="entry name" value="FdhE-like_sf"/>
</dbReference>
<dbReference type="EMBL" id="MT142734">
    <property type="protein sequence ID" value="QJA87813.1"/>
    <property type="molecule type" value="Genomic_DNA"/>
</dbReference>
<sequence length="63" mass="7550">MKIYCTYCNGQEEIFVESAGPHLKATCNNCKKYIKMLSKEEKKQLEEEEDKLNYNHPERYDSR</sequence>
<dbReference type="AlphaFoldDB" id="A0A6M3KZV4"/>
<organism evidence="2">
    <name type="scientific">viral metagenome</name>
    <dbReference type="NCBI Taxonomy" id="1070528"/>
    <lineage>
        <taxon>unclassified sequences</taxon>
        <taxon>metagenomes</taxon>
        <taxon>organismal metagenomes</taxon>
    </lineage>
</organism>
<accession>A0A6M3KZV4</accession>
<protein>
    <submittedName>
        <fullName evidence="2">Uncharacterized protein</fullName>
    </submittedName>
</protein>